<feature type="transmembrane region" description="Helical" evidence="7">
    <location>
        <begin position="18"/>
        <end position="40"/>
    </location>
</feature>
<proteinExistence type="inferred from homology"/>
<comment type="similarity">
    <text evidence="2">Belongs to the MscS (TC 1.A.23) family.</text>
</comment>
<dbReference type="PANTHER" id="PTHR30566:SF25">
    <property type="entry name" value="INNER MEMBRANE PROTEIN"/>
    <property type="match status" value="1"/>
</dbReference>
<keyword evidence="4 7" id="KW-0812">Transmembrane</keyword>
<evidence type="ECO:0000256" key="2">
    <source>
        <dbReference type="ARBA" id="ARBA00008017"/>
    </source>
</evidence>
<dbReference type="GO" id="GO:0005886">
    <property type="term" value="C:plasma membrane"/>
    <property type="evidence" value="ECO:0007669"/>
    <property type="project" value="UniProtKB-SubCell"/>
</dbReference>
<sequence length="358" mass="40827">MIGDLLHRTYLGNSISNYLLFLLLFLAGVVIVRIIELIVLKKLTAWAKKTKTTVDDFLVEMTKKTVLPLLYYLVFYSSIRVLTLGRSAKKAFDIIGIALLTVFVIRFVIALINYVLLRYWMKKEEDETKKRTVKAIMPIVKVVLWGVGITFLLDNLGIRISTVIAGLGIGGIAVALAAQAILGDLFSYFAILLDKPFEIGDFIVIDNFMGNVEHVGIKTTRIRSLTGEQLVFSNTDLTNSRVRNYKRMERRRVLFRIGVTYDTSLEDLKAIPGIIRGIIESIEDTLVDRVHFASFGDYSLIFEVVYYVLSSDYGKYMDIQQEINLRIMEEFEKRGIEFAFPTQTIYLESQVEGVPERK</sequence>
<dbReference type="InterPro" id="IPR049142">
    <property type="entry name" value="MS_channel_1st"/>
</dbReference>
<feature type="domain" description="Mechanosensitive ion channel transmembrane helices 2/3" evidence="10">
    <location>
        <begin position="139"/>
        <end position="179"/>
    </location>
</feature>
<dbReference type="Gene3D" id="3.30.70.100">
    <property type="match status" value="1"/>
</dbReference>
<evidence type="ECO:0000259" key="8">
    <source>
        <dbReference type="Pfam" id="PF00924"/>
    </source>
</evidence>
<dbReference type="GO" id="GO:0055085">
    <property type="term" value="P:transmembrane transport"/>
    <property type="evidence" value="ECO:0007669"/>
    <property type="project" value="InterPro"/>
</dbReference>
<dbReference type="Pfam" id="PF21082">
    <property type="entry name" value="MS_channel_3rd"/>
    <property type="match status" value="1"/>
</dbReference>
<comment type="subcellular location">
    <subcellularLocation>
        <location evidence="1">Cell membrane</location>
        <topology evidence="1">Multi-pass membrane protein</topology>
    </subcellularLocation>
</comment>
<dbReference type="Proteomes" id="UP000885931">
    <property type="component" value="Unassembled WGS sequence"/>
</dbReference>
<dbReference type="InterPro" id="IPR006685">
    <property type="entry name" value="MscS_channel_2nd"/>
</dbReference>
<feature type="transmembrane region" description="Helical" evidence="7">
    <location>
        <begin position="164"/>
        <end position="193"/>
    </location>
</feature>
<feature type="transmembrane region" description="Helical" evidence="7">
    <location>
        <begin position="138"/>
        <end position="158"/>
    </location>
</feature>
<evidence type="ECO:0000259" key="10">
    <source>
        <dbReference type="Pfam" id="PF21088"/>
    </source>
</evidence>
<feature type="domain" description="Mechanosensitive ion channel MscS" evidence="8">
    <location>
        <begin position="181"/>
        <end position="247"/>
    </location>
</feature>
<name>A0A7C1BGI6_UNCW3</name>
<gene>
    <name evidence="11" type="ORF">ENG67_06720</name>
</gene>
<dbReference type="InterPro" id="IPR010920">
    <property type="entry name" value="LSM_dom_sf"/>
</dbReference>
<dbReference type="InterPro" id="IPR023408">
    <property type="entry name" value="MscS_beta-dom_sf"/>
</dbReference>
<feature type="transmembrane region" description="Helical" evidence="7">
    <location>
        <begin position="69"/>
        <end position="88"/>
    </location>
</feature>
<evidence type="ECO:0000256" key="3">
    <source>
        <dbReference type="ARBA" id="ARBA00022475"/>
    </source>
</evidence>
<evidence type="ECO:0000256" key="5">
    <source>
        <dbReference type="ARBA" id="ARBA00022989"/>
    </source>
</evidence>
<protein>
    <submittedName>
        <fullName evidence="11">Mechanosensitive ion channel family protein</fullName>
    </submittedName>
</protein>
<feature type="domain" description="Mechanosensitive ion channel MscS C-terminal" evidence="9">
    <location>
        <begin position="254"/>
        <end position="338"/>
    </location>
</feature>
<dbReference type="InterPro" id="IPR011014">
    <property type="entry name" value="MscS_channel_TM-2"/>
</dbReference>
<keyword evidence="5 7" id="KW-1133">Transmembrane helix</keyword>
<keyword evidence="6 7" id="KW-0472">Membrane</keyword>
<dbReference type="SUPFAM" id="SSF50182">
    <property type="entry name" value="Sm-like ribonucleoproteins"/>
    <property type="match status" value="1"/>
</dbReference>
<accession>A0A7C1BGI6</accession>
<organism evidence="11">
    <name type="scientific">candidate division WOR-3 bacterium</name>
    <dbReference type="NCBI Taxonomy" id="2052148"/>
    <lineage>
        <taxon>Bacteria</taxon>
        <taxon>Bacteria division WOR-3</taxon>
    </lineage>
</organism>
<evidence type="ECO:0000256" key="4">
    <source>
        <dbReference type="ARBA" id="ARBA00022692"/>
    </source>
</evidence>
<keyword evidence="3" id="KW-1003">Cell membrane</keyword>
<evidence type="ECO:0000313" key="11">
    <source>
        <dbReference type="EMBL" id="HDM90880.1"/>
    </source>
</evidence>
<dbReference type="Gene3D" id="1.10.287.1260">
    <property type="match status" value="1"/>
</dbReference>
<dbReference type="Pfam" id="PF21088">
    <property type="entry name" value="MS_channel_1st"/>
    <property type="match status" value="1"/>
</dbReference>
<dbReference type="InterPro" id="IPR049278">
    <property type="entry name" value="MS_channel_C"/>
</dbReference>
<evidence type="ECO:0000256" key="7">
    <source>
        <dbReference type="SAM" id="Phobius"/>
    </source>
</evidence>
<dbReference type="SUPFAM" id="SSF82689">
    <property type="entry name" value="Mechanosensitive channel protein MscS (YggB), C-terminal domain"/>
    <property type="match status" value="1"/>
</dbReference>
<dbReference type="PANTHER" id="PTHR30566">
    <property type="entry name" value="YNAI-RELATED MECHANOSENSITIVE ION CHANNEL"/>
    <property type="match status" value="1"/>
</dbReference>
<dbReference type="Gene3D" id="2.30.30.60">
    <property type="match status" value="1"/>
</dbReference>
<dbReference type="SUPFAM" id="SSF82861">
    <property type="entry name" value="Mechanosensitive channel protein MscS (YggB), transmembrane region"/>
    <property type="match status" value="1"/>
</dbReference>
<feature type="transmembrane region" description="Helical" evidence="7">
    <location>
        <begin position="94"/>
        <end position="117"/>
    </location>
</feature>
<evidence type="ECO:0000256" key="1">
    <source>
        <dbReference type="ARBA" id="ARBA00004651"/>
    </source>
</evidence>
<evidence type="ECO:0000259" key="9">
    <source>
        <dbReference type="Pfam" id="PF21082"/>
    </source>
</evidence>
<evidence type="ECO:0000256" key="6">
    <source>
        <dbReference type="ARBA" id="ARBA00023136"/>
    </source>
</evidence>
<dbReference type="EMBL" id="DRBW01000247">
    <property type="protein sequence ID" value="HDM90880.1"/>
    <property type="molecule type" value="Genomic_DNA"/>
</dbReference>
<comment type="caution">
    <text evidence="11">The sequence shown here is derived from an EMBL/GenBank/DDBJ whole genome shotgun (WGS) entry which is preliminary data.</text>
</comment>
<reference evidence="11" key="1">
    <citation type="journal article" date="2020" name="mSystems">
        <title>Genome- and Community-Level Interaction Insights into Carbon Utilization and Element Cycling Functions of Hydrothermarchaeota in Hydrothermal Sediment.</title>
        <authorList>
            <person name="Zhou Z."/>
            <person name="Liu Y."/>
            <person name="Xu W."/>
            <person name="Pan J."/>
            <person name="Luo Z.H."/>
            <person name="Li M."/>
        </authorList>
    </citation>
    <scope>NUCLEOTIDE SEQUENCE [LARGE SCALE GENOMIC DNA]</scope>
    <source>
        <strain evidence="11">HyVt-237</strain>
    </source>
</reference>
<dbReference type="Pfam" id="PF00924">
    <property type="entry name" value="MS_channel_2nd"/>
    <property type="match status" value="1"/>
</dbReference>
<dbReference type="AlphaFoldDB" id="A0A7C1BGI6"/>
<dbReference type="InterPro" id="IPR011066">
    <property type="entry name" value="MscS_channel_C_sf"/>
</dbReference>